<comment type="caution">
    <text evidence="1">The sequence shown here is derived from an EMBL/GenBank/DDBJ whole genome shotgun (WGS) entry which is preliminary data.</text>
</comment>
<sequence>MNFHGKLSLLFLSNPINIFLMVSIQLHPSSFSLKSVMRGGMIIYSITHLQCVITSIVVFIPKKVEIVVYYQGLLLLSDSLICCSMYS</sequence>
<name>A0ACB9G6K4_CICIN</name>
<proteinExistence type="predicted"/>
<evidence type="ECO:0000313" key="1">
    <source>
        <dbReference type="EMBL" id="KAI3778683.1"/>
    </source>
</evidence>
<dbReference type="Proteomes" id="UP001055811">
    <property type="component" value="Linkage Group LG02"/>
</dbReference>
<protein>
    <submittedName>
        <fullName evidence="1">Uncharacterized protein</fullName>
    </submittedName>
</protein>
<accession>A0ACB9G6K4</accession>
<evidence type="ECO:0000313" key="2">
    <source>
        <dbReference type="Proteomes" id="UP001055811"/>
    </source>
</evidence>
<reference evidence="1 2" key="2">
    <citation type="journal article" date="2022" name="Mol. Ecol. Resour.">
        <title>The genomes of chicory, endive, great burdock and yacon provide insights into Asteraceae paleo-polyploidization history and plant inulin production.</title>
        <authorList>
            <person name="Fan W."/>
            <person name="Wang S."/>
            <person name="Wang H."/>
            <person name="Wang A."/>
            <person name="Jiang F."/>
            <person name="Liu H."/>
            <person name="Zhao H."/>
            <person name="Xu D."/>
            <person name="Zhang Y."/>
        </authorList>
    </citation>
    <scope>NUCLEOTIDE SEQUENCE [LARGE SCALE GENOMIC DNA]</scope>
    <source>
        <strain evidence="2">cv. Punajuju</strain>
        <tissue evidence="1">Leaves</tissue>
    </source>
</reference>
<keyword evidence="2" id="KW-1185">Reference proteome</keyword>
<organism evidence="1 2">
    <name type="scientific">Cichorium intybus</name>
    <name type="common">Chicory</name>
    <dbReference type="NCBI Taxonomy" id="13427"/>
    <lineage>
        <taxon>Eukaryota</taxon>
        <taxon>Viridiplantae</taxon>
        <taxon>Streptophyta</taxon>
        <taxon>Embryophyta</taxon>
        <taxon>Tracheophyta</taxon>
        <taxon>Spermatophyta</taxon>
        <taxon>Magnoliopsida</taxon>
        <taxon>eudicotyledons</taxon>
        <taxon>Gunneridae</taxon>
        <taxon>Pentapetalae</taxon>
        <taxon>asterids</taxon>
        <taxon>campanulids</taxon>
        <taxon>Asterales</taxon>
        <taxon>Asteraceae</taxon>
        <taxon>Cichorioideae</taxon>
        <taxon>Cichorieae</taxon>
        <taxon>Cichoriinae</taxon>
        <taxon>Cichorium</taxon>
    </lineage>
</organism>
<dbReference type="EMBL" id="CM042010">
    <property type="protein sequence ID" value="KAI3778683.1"/>
    <property type="molecule type" value="Genomic_DNA"/>
</dbReference>
<gene>
    <name evidence="1" type="ORF">L2E82_08066</name>
</gene>
<reference evidence="2" key="1">
    <citation type="journal article" date="2022" name="Mol. Ecol. Resour.">
        <title>The genomes of chicory, endive, great burdock and yacon provide insights into Asteraceae palaeo-polyploidization history and plant inulin production.</title>
        <authorList>
            <person name="Fan W."/>
            <person name="Wang S."/>
            <person name="Wang H."/>
            <person name="Wang A."/>
            <person name="Jiang F."/>
            <person name="Liu H."/>
            <person name="Zhao H."/>
            <person name="Xu D."/>
            <person name="Zhang Y."/>
        </authorList>
    </citation>
    <scope>NUCLEOTIDE SEQUENCE [LARGE SCALE GENOMIC DNA]</scope>
    <source>
        <strain evidence="2">cv. Punajuju</strain>
    </source>
</reference>